<dbReference type="InterPro" id="IPR030395">
    <property type="entry name" value="GP_PDE_dom"/>
</dbReference>
<feature type="domain" description="GP-PDE" evidence="1">
    <location>
        <begin position="1"/>
        <end position="237"/>
    </location>
</feature>
<dbReference type="InterPro" id="IPR017946">
    <property type="entry name" value="PLC-like_Pdiesterase_TIM-brl"/>
</dbReference>
<dbReference type="PROSITE" id="PS51704">
    <property type="entry name" value="GP_PDE"/>
    <property type="match status" value="1"/>
</dbReference>
<dbReference type="PANTHER" id="PTHR46211:SF1">
    <property type="entry name" value="GLYCEROPHOSPHODIESTER PHOSPHODIESTERASE, CYTOPLASMIC"/>
    <property type="match status" value="1"/>
</dbReference>
<dbReference type="Proteomes" id="UP000664701">
    <property type="component" value="Chromosome"/>
</dbReference>
<reference evidence="2 3" key="2">
    <citation type="submission" date="2024-03" db="EMBL/GenBank/DDBJ databases">
        <title>The Genome Sequence of Enterococcus sp. DIV2402.</title>
        <authorList>
            <consortium name="The Broad Institute Genomics Platform"/>
            <consortium name="The Broad Institute Microbial Omics Core"/>
            <consortium name="The Broad Institute Genomic Center for Infectious Diseases"/>
            <person name="Earl A."/>
            <person name="Manson A."/>
            <person name="Gilmore M."/>
            <person name="Schwartman J."/>
            <person name="Shea T."/>
            <person name="Abouelleil A."/>
            <person name="Cao P."/>
            <person name="Chapman S."/>
            <person name="Cusick C."/>
            <person name="Young S."/>
            <person name="Neafsey D."/>
            <person name="Nusbaum C."/>
            <person name="Birren B."/>
        </authorList>
    </citation>
    <scope>NUCLEOTIDE SEQUENCE [LARGE SCALE GENOMIC DNA]</scope>
    <source>
        <strain evidence="2 3">DIV2402</strain>
    </source>
</reference>
<keyword evidence="3" id="KW-1185">Reference proteome</keyword>
<accession>A0ABZ2SN91</accession>
<name>A0ABZ2SN91_9ENTE</name>
<sequence>MQIFAHRGSSGTRPENTLPAFAEAVRIGTDGIELDVQLTKDQQLIVMHDETVDRTTDGKGAIIDKTLAEIKKLNAGSWFNDHYSSTKVPTLKEVVDLLVARNYRGILGIELKTDKEAYPGIEDKVSELMTSQQWPFTYWYSSFNVSTLERIHVLEPTTRIDFIMDKSDSTPITLERPFIQGIHPNIEWVWSHDTEIPEFSLAVRPWTVNTEEEIKRCMDCQVTGIFTDFPEMAMAVKRSYRGKK</sequence>
<gene>
    <name evidence="2" type="ORF">DOK78_001107</name>
</gene>
<dbReference type="RefSeq" id="WP_207941420.1">
    <property type="nucleotide sequence ID" value="NZ_CP147251.1"/>
</dbReference>
<proteinExistence type="predicted"/>
<evidence type="ECO:0000313" key="2">
    <source>
        <dbReference type="EMBL" id="WYJ76475.1"/>
    </source>
</evidence>
<reference evidence="2 3" key="1">
    <citation type="submission" date="2021-03" db="EMBL/GenBank/DDBJ databases">
        <authorList>
            <person name="Gilmore M.S."/>
            <person name="Schwartzman J."/>
            <person name="Van Tyne D."/>
            <person name="Martin M."/>
            <person name="Earl A.M."/>
            <person name="Manson A.L."/>
            <person name="Straub T."/>
            <person name="Salamzade R."/>
            <person name="Saavedra J."/>
            <person name="Lebreton F."/>
            <person name="Prichula J."/>
            <person name="Schaufler K."/>
            <person name="Gaca A."/>
            <person name="Sgardioli B."/>
            <person name="Wagenaar J."/>
            <person name="Strong T."/>
        </authorList>
    </citation>
    <scope>NUCLEOTIDE SEQUENCE [LARGE SCALE GENOMIC DNA]</scope>
    <source>
        <strain evidence="2 3">DIV2402</strain>
    </source>
</reference>
<evidence type="ECO:0000313" key="3">
    <source>
        <dbReference type="Proteomes" id="UP000664701"/>
    </source>
</evidence>
<evidence type="ECO:0000259" key="1">
    <source>
        <dbReference type="PROSITE" id="PS51704"/>
    </source>
</evidence>
<dbReference type="SUPFAM" id="SSF51695">
    <property type="entry name" value="PLC-like phosphodiesterases"/>
    <property type="match status" value="1"/>
</dbReference>
<organism evidence="2 3">
    <name type="scientific">Candidatus Enterococcus lowellii</name>
    <dbReference type="NCBI Taxonomy" id="2230877"/>
    <lineage>
        <taxon>Bacteria</taxon>
        <taxon>Bacillati</taxon>
        <taxon>Bacillota</taxon>
        <taxon>Bacilli</taxon>
        <taxon>Lactobacillales</taxon>
        <taxon>Enterococcaceae</taxon>
        <taxon>Enterococcus</taxon>
    </lineage>
</organism>
<dbReference type="PANTHER" id="PTHR46211">
    <property type="entry name" value="GLYCEROPHOSPHORYL DIESTER PHOSPHODIESTERASE"/>
    <property type="match status" value="1"/>
</dbReference>
<protein>
    <submittedName>
        <fullName evidence="2">Glycerophosphoryl diester phosphodiesterase</fullName>
    </submittedName>
</protein>
<dbReference type="Pfam" id="PF03009">
    <property type="entry name" value="GDPD"/>
    <property type="match status" value="1"/>
</dbReference>
<dbReference type="Gene3D" id="3.20.20.190">
    <property type="entry name" value="Phosphatidylinositol (PI) phosphodiesterase"/>
    <property type="match status" value="1"/>
</dbReference>
<dbReference type="CDD" id="cd08563">
    <property type="entry name" value="GDPD_TtGDE_like"/>
    <property type="match status" value="1"/>
</dbReference>
<dbReference type="EMBL" id="CP147251">
    <property type="protein sequence ID" value="WYJ76475.1"/>
    <property type="molecule type" value="Genomic_DNA"/>
</dbReference>